<dbReference type="InterPro" id="IPR036291">
    <property type="entry name" value="NAD(P)-bd_dom_sf"/>
</dbReference>
<dbReference type="GO" id="GO:0005768">
    <property type="term" value="C:endosome"/>
    <property type="evidence" value="ECO:0000318"/>
    <property type="project" value="GO_Central"/>
</dbReference>
<dbReference type="SUPFAM" id="SSF51735">
    <property type="entry name" value="NAD(P)-binding Rossmann-fold domains"/>
    <property type="match status" value="1"/>
</dbReference>
<dbReference type="Pfam" id="PF03807">
    <property type="entry name" value="F420_oxidored"/>
    <property type="match status" value="1"/>
</dbReference>
<sequence length="263" mass="29806">MALSGEGATYFNAFMEENSSNEKSLAMNMNFPPNQDTVCVFGTGDFGRSIGNKMFQCGYSVVFGSRNPEMSGLLPKGINVLSYAEAAQKSDVIIMAIHREHYDFLTELAEELQGKILVDVSNNLKINQYPESNAEYLAQMVPRAKIVKAFNTVSAWALQSGTLDASRQVRLNDKSAIKYEVAYCIFLKKLQFEFLSNKYGMYVYNFCIRYVYVSIAIDLSVYLFMSIFLFLSISVYLSICLSIYICLSPFLCLSHIYRIYISF</sequence>
<dbReference type="Proteomes" id="UP000002280">
    <property type="component" value="Chromosome 8"/>
</dbReference>
<reference evidence="4" key="2">
    <citation type="submission" date="2025-08" db="UniProtKB">
        <authorList>
            <consortium name="Ensembl"/>
        </authorList>
    </citation>
    <scope>IDENTIFICATION</scope>
</reference>
<dbReference type="eggNOG" id="ENOG502R746">
    <property type="taxonomic scope" value="Eukaryota"/>
</dbReference>
<keyword evidence="2" id="KW-1133">Transmembrane helix</keyword>
<reference evidence="4" key="3">
    <citation type="submission" date="2025-09" db="UniProtKB">
        <authorList>
            <consortium name="Ensembl"/>
        </authorList>
    </citation>
    <scope>IDENTIFICATION</scope>
</reference>
<dbReference type="PANTHER" id="PTHR14239">
    <property type="entry name" value="DUDULIN-RELATED"/>
    <property type="match status" value="1"/>
</dbReference>
<proteinExistence type="predicted"/>
<feature type="transmembrane region" description="Helical" evidence="2">
    <location>
        <begin position="236"/>
        <end position="257"/>
    </location>
</feature>
<accession>F7AVA0</accession>
<evidence type="ECO:0000256" key="1">
    <source>
        <dbReference type="ARBA" id="ARBA00023002"/>
    </source>
</evidence>
<evidence type="ECO:0000256" key="2">
    <source>
        <dbReference type="SAM" id="Phobius"/>
    </source>
</evidence>
<dbReference type="HOGENOM" id="CLU_034618_1_1_1"/>
<dbReference type="InterPro" id="IPR028939">
    <property type="entry name" value="P5C_Rdtase_cat_N"/>
</dbReference>
<dbReference type="STRING" id="13616.ENSMODP00000013015"/>
<evidence type="ECO:0000313" key="4">
    <source>
        <dbReference type="Ensembl" id="ENSMODP00000013015.2"/>
    </source>
</evidence>
<dbReference type="InParanoid" id="F7AVA0"/>
<feature type="domain" description="Pyrroline-5-carboxylate reductase catalytic N-terminal" evidence="3">
    <location>
        <begin position="37"/>
        <end position="123"/>
    </location>
</feature>
<feature type="transmembrane region" description="Helical" evidence="2">
    <location>
        <begin position="210"/>
        <end position="230"/>
    </location>
</feature>
<protein>
    <recommendedName>
        <fullName evidence="3">Pyrroline-5-carboxylate reductase catalytic N-terminal domain-containing protein</fullName>
    </recommendedName>
</protein>
<evidence type="ECO:0000259" key="3">
    <source>
        <dbReference type="Pfam" id="PF03807"/>
    </source>
</evidence>
<dbReference type="AlphaFoldDB" id="F7AVA0"/>
<dbReference type="PANTHER" id="PTHR14239:SF5">
    <property type="entry name" value="METALLOREDUCTASE STEAP4"/>
    <property type="match status" value="1"/>
</dbReference>
<keyword evidence="1" id="KW-0560">Oxidoreductase</keyword>
<dbReference type="GO" id="GO:0005886">
    <property type="term" value="C:plasma membrane"/>
    <property type="evidence" value="ECO:0000318"/>
    <property type="project" value="GO_Central"/>
</dbReference>
<dbReference type="GO" id="GO:0015677">
    <property type="term" value="P:copper ion import"/>
    <property type="evidence" value="ECO:0000318"/>
    <property type="project" value="GO_Central"/>
</dbReference>
<reference evidence="4 5" key="1">
    <citation type="journal article" date="2007" name="Nature">
        <title>Genome of the marsupial Monodelphis domestica reveals innovation in non-coding sequences.</title>
        <authorList>
            <person name="Mikkelsen T.S."/>
            <person name="Wakefield M.J."/>
            <person name="Aken B."/>
            <person name="Amemiya C.T."/>
            <person name="Chang J.L."/>
            <person name="Duke S."/>
            <person name="Garber M."/>
            <person name="Gentles A.J."/>
            <person name="Goodstadt L."/>
            <person name="Heger A."/>
            <person name="Jurka J."/>
            <person name="Kamal M."/>
            <person name="Mauceli E."/>
            <person name="Searle S.M."/>
            <person name="Sharpe T."/>
            <person name="Baker M.L."/>
            <person name="Batzer M.A."/>
            <person name="Benos P.V."/>
            <person name="Belov K."/>
            <person name="Clamp M."/>
            <person name="Cook A."/>
            <person name="Cuff J."/>
            <person name="Das R."/>
            <person name="Davidow L."/>
            <person name="Deakin J.E."/>
            <person name="Fazzari M.J."/>
            <person name="Glass J.L."/>
            <person name="Grabherr M."/>
            <person name="Greally J.M."/>
            <person name="Gu W."/>
            <person name="Hore T.A."/>
            <person name="Huttley G.A."/>
            <person name="Kleber M."/>
            <person name="Jirtle R.L."/>
            <person name="Koina E."/>
            <person name="Lee J.T."/>
            <person name="Mahony S."/>
            <person name="Marra M.A."/>
            <person name="Miller R.D."/>
            <person name="Nicholls R.D."/>
            <person name="Oda M."/>
            <person name="Papenfuss A.T."/>
            <person name="Parra Z.E."/>
            <person name="Pollock D.D."/>
            <person name="Ray D.A."/>
            <person name="Schein J.E."/>
            <person name="Speed T.P."/>
            <person name="Thompson K."/>
            <person name="VandeBerg J.L."/>
            <person name="Wade C.M."/>
            <person name="Walker J.A."/>
            <person name="Waters P.D."/>
            <person name="Webber C."/>
            <person name="Weidman J.R."/>
            <person name="Xie X."/>
            <person name="Zody M.C."/>
            <person name="Baldwin J."/>
            <person name="Abdouelleil A."/>
            <person name="Abdulkadir J."/>
            <person name="Abebe A."/>
            <person name="Abera B."/>
            <person name="Abreu J."/>
            <person name="Acer S.C."/>
            <person name="Aftuck L."/>
            <person name="Alexander A."/>
            <person name="An P."/>
            <person name="Anderson E."/>
            <person name="Anderson S."/>
            <person name="Arachi H."/>
            <person name="Azer M."/>
            <person name="Bachantsang P."/>
            <person name="Barry A."/>
            <person name="Bayul T."/>
            <person name="Berlin A."/>
            <person name="Bessette D."/>
            <person name="Bloom T."/>
            <person name="Bloom T."/>
            <person name="Boguslavskiy L."/>
            <person name="Bonnet C."/>
            <person name="Boukhgalter B."/>
            <person name="Bourzgui I."/>
            <person name="Brown A."/>
            <person name="Cahill P."/>
            <person name="Channer S."/>
            <person name="Cheshatsang Y."/>
            <person name="Chuda L."/>
            <person name="Citroen M."/>
            <person name="Collymore A."/>
            <person name="Cooke P."/>
            <person name="Costello M."/>
            <person name="D'Aco K."/>
            <person name="Daza R."/>
            <person name="De Haan G."/>
            <person name="DeGray S."/>
            <person name="DeMaso C."/>
            <person name="Dhargay N."/>
            <person name="Dooley K."/>
            <person name="Dooley E."/>
            <person name="Doricent M."/>
            <person name="Dorje P."/>
            <person name="Dorjee K."/>
            <person name="Dupes A."/>
            <person name="Elong R."/>
            <person name="Falk J."/>
            <person name="Farina A."/>
            <person name="Faro S."/>
            <person name="Ferguson D."/>
            <person name="Fisher S."/>
            <person name="Foley C.D."/>
            <person name="Franke A."/>
            <person name="Friedrich D."/>
            <person name="Gadbois L."/>
            <person name="Gearin G."/>
            <person name="Gearin C.R."/>
            <person name="Giannoukos G."/>
            <person name="Goode T."/>
            <person name="Graham J."/>
            <person name="Grandbois E."/>
            <person name="Grewal S."/>
            <person name="Gyaltsen K."/>
            <person name="Hafez N."/>
            <person name="Hagos B."/>
            <person name="Hall J."/>
            <person name="Henson C."/>
            <person name="Hollinger A."/>
            <person name="Honan T."/>
            <person name="Huard M.D."/>
            <person name="Hughes L."/>
            <person name="Hurhula B."/>
            <person name="Husby M.E."/>
            <person name="Kamat A."/>
            <person name="Kanga B."/>
            <person name="Kashin S."/>
            <person name="Khazanovich D."/>
            <person name="Kisner P."/>
            <person name="Lance K."/>
            <person name="Lara M."/>
            <person name="Lee W."/>
            <person name="Lennon N."/>
            <person name="Letendre F."/>
            <person name="LeVine R."/>
            <person name="Lipovsky A."/>
            <person name="Liu X."/>
            <person name="Liu J."/>
            <person name="Liu S."/>
            <person name="Lokyitsang T."/>
            <person name="Lokyitsang Y."/>
            <person name="Lubonja R."/>
            <person name="Lui A."/>
            <person name="MacDonald P."/>
            <person name="Magnisalis V."/>
            <person name="Maru K."/>
            <person name="Matthews C."/>
            <person name="McCusker W."/>
            <person name="McDonough S."/>
            <person name="Mehta T."/>
            <person name="Meldrim J."/>
            <person name="Meneus L."/>
            <person name="Mihai O."/>
            <person name="Mihalev A."/>
            <person name="Mihova T."/>
            <person name="Mittelman R."/>
            <person name="Mlenga V."/>
            <person name="Montmayeur A."/>
            <person name="Mulrain L."/>
            <person name="Navidi A."/>
            <person name="Naylor J."/>
            <person name="Negash T."/>
            <person name="Nguyen T."/>
            <person name="Nguyen N."/>
            <person name="Nicol R."/>
            <person name="Norbu C."/>
            <person name="Norbu N."/>
            <person name="Novod N."/>
            <person name="O'Neill B."/>
            <person name="Osman S."/>
            <person name="Markiewicz E."/>
            <person name="Oyono O.L."/>
            <person name="Patti C."/>
            <person name="Phunkhang P."/>
            <person name="Pierre F."/>
            <person name="Priest M."/>
            <person name="Raghuraman S."/>
            <person name="Rege F."/>
            <person name="Reyes R."/>
            <person name="Rise C."/>
            <person name="Rogov P."/>
            <person name="Ross K."/>
            <person name="Ryan E."/>
            <person name="Settipalli S."/>
            <person name="Shea T."/>
            <person name="Sherpa N."/>
            <person name="Shi L."/>
            <person name="Shih D."/>
            <person name="Sparrow T."/>
            <person name="Spaulding J."/>
            <person name="Stalker J."/>
            <person name="Stange-Thomann N."/>
            <person name="Stavropoulos S."/>
            <person name="Stone C."/>
            <person name="Strader C."/>
            <person name="Tesfaye S."/>
            <person name="Thomson T."/>
            <person name="Thoulutsang Y."/>
            <person name="Thoulutsang D."/>
            <person name="Topham K."/>
            <person name="Topping I."/>
            <person name="Tsamla T."/>
            <person name="Vassiliev H."/>
            <person name="Vo A."/>
            <person name="Wangchuk T."/>
            <person name="Wangdi T."/>
            <person name="Weiand M."/>
            <person name="Wilkinson J."/>
            <person name="Wilson A."/>
            <person name="Yadav S."/>
            <person name="Young G."/>
            <person name="Yu Q."/>
            <person name="Zembek L."/>
            <person name="Zhong D."/>
            <person name="Zimmer A."/>
            <person name="Zwirko Z."/>
            <person name="Jaffe D.B."/>
            <person name="Alvarez P."/>
            <person name="Brockman W."/>
            <person name="Butler J."/>
            <person name="Chin C."/>
            <person name="Gnerre S."/>
            <person name="MacCallum I."/>
            <person name="Graves J.A."/>
            <person name="Ponting C.P."/>
            <person name="Breen M."/>
            <person name="Samollow P.B."/>
            <person name="Lander E.S."/>
            <person name="Lindblad-Toh K."/>
        </authorList>
    </citation>
    <scope>NUCLEOTIDE SEQUENCE [LARGE SCALE GENOMIC DNA]</scope>
</reference>
<evidence type="ECO:0000313" key="5">
    <source>
        <dbReference type="Proteomes" id="UP000002280"/>
    </source>
</evidence>
<dbReference type="Ensembl" id="ENSMODT00000013252.2">
    <property type="protein sequence ID" value="ENSMODP00000013015.2"/>
    <property type="gene ID" value="ENSMODG00000010381.4"/>
</dbReference>
<dbReference type="InterPro" id="IPR051267">
    <property type="entry name" value="STEAP_metalloreductase"/>
</dbReference>
<organism evidence="4 5">
    <name type="scientific">Monodelphis domestica</name>
    <name type="common">Gray short-tailed opossum</name>
    <dbReference type="NCBI Taxonomy" id="13616"/>
    <lineage>
        <taxon>Eukaryota</taxon>
        <taxon>Metazoa</taxon>
        <taxon>Chordata</taxon>
        <taxon>Craniata</taxon>
        <taxon>Vertebrata</taxon>
        <taxon>Euteleostomi</taxon>
        <taxon>Mammalia</taxon>
        <taxon>Metatheria</taxon>
        <taxon>Didelphimorphia</taxon>
        <taxon>Didelphidae</taxon>
        <taxon>Monodelphis</taxon>
    </lineage>
</organism>
<dbReference type="Bgee" id="ENSMODG00000010381">
    <property type="expression patterns" value="Expressed in extraembryonic membrane and 10 other cell types or tissues"/>
</dbReference>
<name>F7AVA0_MONDO</name>
<dbReference type="GO" id="GO:0052851">
    <property type="term" value="F:ferric-chelate reductase (NADPH) activity"/>
    <property type="evidence" value="ECO:0000318"/>
    <property type="project" value="GO_Central"/>
</dbReference>
<keyword evidence="2" id="KW-0472">Membrane</keyword>
<dbReference type="GO" id="GO:0008823">
    <property type="term" value="F:cupric reductase (NADH) activity"/>
    <property type="evidence" value="ECO:0000318"/>
    <property type="project" value="GO_Central"/>
</dbReference>
<keyword evidence="5" id="KW-1185">Reference proteome</keyword>
<dbReference type="GeneTree" id="ENSGT00390000008042"/>
<keyword evidence="2" id="KW-0812">Transmembrane</keyword>
<dbReference type="Gene3D" id="3.40.50.720">
    <property type="entry name" value="NAD(P)-binding Rossmann-like Domain"/>
    <property type="match status" value="1"/>
</dbReference>